<comment type="caution">
    <text evidence="1">The sequence shown here is derived from an EMBL/GenBank/DDBJ whole genome shotgun (WGS) entry which is preliminary data.</text>
</comment>
<proteinExistence type="predicted"/>
<dbReference type="AlphaFoldDB" id="A0AAW1DEN8"/>
<gene>
    <name evidence="1" type="ORF">O3M35_006606</name>
</gene>
<protein>
    <submittedName>
        <fullName evidence="1">Uncharacterized protein</fullName>
    </submittedName>
</protein>
<dbReference type="EMBL" id="JAPXFL010000003">
    <property type="protein sequence ID" value="KAK9509251.1"/>
    <property type="molecule type" value="Genomic_DNA"/>
</dbReference>
<evidence type="ECO:0000313" key="2">
    <source>
        <dbReference type="Proteomes" id="UP001461498"/>
    </source>
</evidence>
<keyword evidence="2" id="KW-1185">Reference proteome</keyword>
<accession>A0AAW1DEN8</accession>
<dbReference type="Proteomes" id="UP001461498">
    <property type="component" value="Unassembled WGS sequence"/>
</dbReference>
<organism evidence="1 2">
    <name type="scientific">Rhynocoris fuscipes</name>
    <dbReference type="NCBI Taxonomy" id="488301"/>
    <lineage>
        <taxon>Eukaryota</taxon>
        <taxon>Metazoa</taxon>
        <taxon>Ecdysozoa</taxon>
        <taxon>Arthropoda</taxon>
        <taxon>Hexapoda</taxon>
        <taxon>Insecta</taxon>
        <taxon>Pterygota</taxon>
        <taxon>Neoptera</taxon>
        <taxon>Paraneoptera</taxon>
        <taxon>Hemiptera</taxon>
        <taxon>Heteroptera</taxon>
        <taxon>Panheteroptera</taxon>
        <taxon>Cimicomorpha</taxon>
        <taxon>Reduviidae</taxon>
        <taxon>Harpactorinae</taxon>
        <taxon>Harpactorini</taxon>
        <taxon>Rhynocoris</taxon>
    </lineage>
</organism>
<reference evidence="1 2" key="1">
    <citation type="submission" date="2022-12" db="EMBL/GenBank/DDBJ databases">
        <title>Chromosome-level genome assembly of true bugs.</title>
        <authorList>
            <person name="Ma L."/>
            <person name="Li H."/>
        </authorList>
    </citation>
    <scope>NUCLEOTIDE SEQUENCE [LARGE SCALE GENOMIC DNA]</scope>
    <source>
        <strain evidence="1">Lab_2022b</strain>
    </source>
</reference>
<sequence>MLLVTRGHHRVKHTVKEWLETNNYNCFEEVYAVDSEGSVRYADIVAFHPDHKSALILDLTIRYETNEPMQGEQVNEDKNRIYEKYRLVKRELH</sequence>
<name>A0AAW1DEN8_9HEMI</name>
<evidence type="ECO:0000313" key="1">
    <source>
        <dbReference type="EMBL" id="KAK9509251.1"/>
    </source>
</evidence>